<protein>
    <recommendedName>
        <fullName evidence="3">Lipoprotein</fullName>
    </recommendedName>
</protein>
<proteinExistence type="predicted"/>
<dbReference type="Proteomes" id="UP001202248">
    <property type="component" value="Unassembled WGS sequence"/>
</dbReference>
<comment type="caution">
    <text evidence="1">The sequence shown here is derived from an EMBL/GenBank/DDBJ whole genome shotgun (WGS) entry which is preliminary data.</text>
</comment>
<name>A0ABS9SF23_9BACT</name>
<dbReference type="EMBL" id="JAKWBL010000001">
    <property type="protein sequence ID" value="MCH5596945.1"/>
    <property type="molecule type" value="Genomic_DNA"/>
</dbReference>
<evidence type="ECO:0008006" key="3">
    <source>
        <dbReference type="Google" id="ProtNLM"/>
    </source>
</evidence>
<reference evidence="1 2" key="1">
    <citation type="submission" date="2022-02" db="EMBL/GenBank/DDBJ databases">
        <authorList>
            <person name="Min J."/>
        </authorList>
    </citation>
    <scope>NUCLEOTIDE SEQUENCE [LARGE SCALE GENOMIC DNA]</scope>
    <source>
        <strain evidence="1 2">GR10-1</strain>
    </source>
</reference>
<dbReference type="RefSeq" id="WP_240826352.1">
    <property type="nucleotide sequence ID" value="NZ_JAKWBL010000001.1"/>
</dbReference>
<gene>
    <name evidence="1" type="ORF">MKP09_02925</name>
</gene>
<evidence type="ECO:0000313" key="2">
    <source>
        <dbReference type="Proteomes" id="UP001202248"/>
    </source>
</evidence>
<keyword evidence="2" id="KW-1185">Reference proteome</keyword>
<evidence type="ECO:0000313" key="1">
    <source>
        <dbReference type="EMBL" id="MCH5596945.1"/>
    </source>
</evidence>
<sequence length="192" mass="21288">MTKAIYATLLAVIFLCSGCFEVIEKIDLKDNGSGTFQFTLNMSKSKTKIASILKMKTINGRPVPTKTEITQKVKEIETILKASPGISNVTSQLDLNNFIATIKCSFDKVESLNRAARKIGEKQKAKPGEIKDNYAYQATSKIFSRLANFSLSAEYNKLSNADKEIFNGATYTGIIRFEKPITSVSNKKQIII</sequence>
<organism evidence="1 2">
    <name type="scientific">Niabella ginsengisoli</name>
    <dbReference type="NCBI Taxonomy" id="522298"/>
    <lineage>
        <taxon>Bacteria</taxon>
        <taxon>Pseudomonadati</taxon>
        <taxon>Bacteroidota</taxon>
        <taxon>Chitinophagia</taxon>
        <taxon>Chitinophagales</taxon>
        <taxon>Chitinophagaceae</taxon>
        <taxon>Niabella</taxon>
    </lineage>
</organism>
<accession>A0ABS9SF23</accession>